<keyword evidence="8 12" id="KW-0479">Metal-binding</keyword>
<evidence type="ECO:0000259" key="15">
    <source>
        <dbReference type="Pfam" id="PF08267"/>
    </source>
</evidence>
<comment type="similarity">
    <text evidence="3">Belongs to the vitamin-B12 independent methionine synthase family.</text>
</comment>
<protein>
    <recommendedName>
        <fullName evidence="4">5-methyltetrahydropteroyltriglutamate--homocysteine S-methyltransferase</fullName>
        <ecNumber evidence="4">2.1.1.14</ecNumber>
    </recommendedName>
</protein>
<evidence type="ECO:0000256" key="8">
    <source>
        <dbReference type="ARBA" id="ARBA00022723"/>
    </source>
</evidence>
<dbReference type="GO" id="GO:0032259">
    <property type="term" value="P:methylation"/>
    <property type="evidence" value="ECO:0007669"/>
    <property type="project" value="UniProtKB-KW"/>
</dbReference>
<dbReference type="InterPro" id="IPR002629">
    <property type="entry name" value="Met_Synth_C/arc"/>
</dbReference>
<evidence type="ECO:0000313" key="17">
    <source>
        <dbReference type="Proteomes" id="UP000000422"/>
    </source>
</evidence>
<keyword evidence="5 16" id="KW-0489">Methyltransferase</keyword>
<dbReference type="GO" id="GO:0003871">
    <property type="term" value="F:5-methyltetrahydropteroyltriglutamate-homocysteine S-methyltransferase activity"/>
    <property type="evidence" value="ECO:0007669"/>
    <property type="project" value="UniProtKB-EC"/>
</dbReference>
<dbReference type="Pfam" id="PF08267">
    <property type="entry name" value="Meth_synt_1"/>
    <property type="match status" value="1"/>
</dbReference>
<dbReference type="UniPathway" id="UPA00051">
    <property type="reaction ID" value="UER00082"/>
</dbReference>
<keyword evidence="7 16" id="KW-0808">Transferase</keyword>
<dbReference type="GO" id="GO:0008270">
    <property type="term" value="F:zinc ion binding"/>
    <property type="evidence" value="ECO:0007669"/>
    <property type="project" value="InterPro"/>
</dbReference>
<feature type="binding site" evidence="11">
    <location>
        <position position="564"/>
    </location>
    <ligand>
        <name>5-methyltetrahydropteroyltri-L-glutamate</name>
        <dbReference type="ChEBI" id="CHEBI:58207"/>
    </ligand>
</feature>
<feature type="binding site" evidence="11">
    <location>
        <position position="602"/>
    </location>
    <ligand>
        <name>L-methionine</name>
        <dbReference type="ChEBI" id="CHEBI:57844"/>
    </ligand>
</feature>
<evidence type="ECO:0000256" key="1">
    <source>
        <dbReference type="ARBA" id="ARBA00002777"/>
    </source>
</evidence>
<dbReference type="CDD" id="cd03311">
    <property type="entry name" value="CIMS_C_terminal_like"/>
    <property type="match status" value="1"/>
</dbReference>
<dbReference type="PANTHER" id="PTHR30519">
    <property type="entry name" value="5-METHYLTETRAHYDROPTEROYLTRIGLUTAMATE--HOMOCYSTEINE METHYLTRANSFERASE"/>
    <property type="match status" value="1"/>
</dbReference>
<feature type="binding site" evidence="12">
    <location>
        <position position="644"/>
    </location>
    <ligand>
        <name>Zn(2+)</name>
        <dbReference type="ChEBI" id="CHEBI:29105"/>
        <label>1</label>
        <note>catalytic</note>
    </ligand>
</feature>
<evidence type="ECO:0000256" key="5">
    <source>
        <dbReference type="ARBA" id="ARBA00022603"/>
    </source>
</evidence>
<evidence type="ECO:0000256" key="10">
    <source>
        <dbReference type="ARBA" id="ARBA00023167"/>
    </source>
</evidence>
<evidence type="ECO:0000256" key="2">
    <source>
        <dbReference type="ARBA" id="ARBA00004681"/>
    </source>
</evidence>
<dbReference type="InterPro" id="IPR006276">
    <property type="entry name" value="Cobalamin-indep_Met_synthase"/>
</dbReference>
<dbReference type="STRING" id="273121.WS0269"/>
<keyword evidence="6" id="KW-0028">Amino-acid biosynthesis</keyword>
<organism evidence="16 17">
    <name type="scientific">Wolinella succinogenes (strain ATCC 29543 / DSM 1740 / CCUG 13145 / JCM 31913 / LMG 7466 / NCTC 11488 / FDC 602W)</name>
    <name type="common">Vibrio succinogenes</name>
    <dbReference type="NCBI Taxonomy" id="273121"/>
    <lineage>
        <taxon>Bacteria</taxon>
        <taxon>Pseudomonadati</taxon>
        <taxon>Campylobacterota</taxon>
        <taxon>Epsilonproteobacteria</taxon>
        <taxon>Campylobacterales</taxon>
        <taxon>Helicobacteraceae</taxon>
        <taxon>Wolinella</taxon>
    </lineage>
</organism>
<gene>
    <name evidence="16" type="primary">metE</name>
    <name evidence="16" type="ordered locus">WS0269</name>
</gene>
<feature type="binding site" evidence="12">
    <location>
        <position position="646"/>
    </location>
    <ligand>
        <name>Zn(2+)</name>
        <dbReference type="ChEBI" id="CHEBI:29105"/>
        <label>1</label>
        <note>catalytic</note>
    </ligand>
</feature>
<feature type="binding site" evidence="11">
    <location>
        <position position="116"/>
    </location>
    <ligand>
        <name>5-methyltetrahydropteroyltri-L-glutamate</name>
        <dbReference type="ChEBI" id="CHEBI:58207"/>
    </ligand>
</feature>
<feature type="binding site" evidence="12">
    <location>
        <position position="668"/>
    </location>
    <ligand>
        <name>Zn(2+)</name>
        <dbReference type="ChEBI" id="CHEBI:29105"/>
        <label>1</label>
        <note>catalytic</note>
    </ligand>
</feature>
<feature type="domain" description="Cobalamin-independent methionine synthase MetE N-terminal" evidence="15">
    <location>
        <begin position="8"/>
        <end position="309"/>
    </location>
</feature>
<proteinExistence type="inferred from homology"/>
<evidence type="ECO:0000256" key="12">
    <source>
        <dbReference type="PIRSR" id="PIRSR000382-2"/>
    </source>
</evidence>
<accession>Q7MAG5</accession>
<sequence length="757" mass="85362">MSQNIPSVILGFPRIGENRELKVTLESYWAKKVDENTLEESASKLRQTHWGIQSNIALASSNDFSFYDGMLDMIELLGAIPERFADIANPRARYFAMARGDENHTALSMLKWFNTNYHYLVPELGEGMVFAPDTTKLKALYKESLAHRRVPKIQLVGPLTFLALSDRGYEANRGLLNALLVAYGEVLKTVASWGSELYVQFDEPILALDPSSERLQDAKKSYDYLASTPGIKSFVATYFAASTEATEVLLQTPLWGIALDFVHGEENLASLPSIAKSDKVLIAGVIDGRNVWACDLGERLEFLNQLATKLPRERIYPSTSCSLLHLPYSVAPEAKIPLEVKPWLAFAKEKVKELEILSKRFAGVKLGAEEMEWERLNLENAQKRRDSKLTQNRGDHSTAKIALQEAKPRTTPFKERIALQERRFKLPPLPTTTIGSFPQDKEVRALRLAYKKGEITQDIYEEGMRAHIKACIEFQEEAGFDVLVHGEFERTDMVEYFGELLEGALITQNGWVQSYGSRCVKPPVIYGDVSRPKEMTLSWSRYAQSLTSRLMKGMLTGPVTILNWSFVRDDIPRSEVCAQIALAIKEEIRDLEEAGIAIIQVDEAAFKEGYPLKKAQRAAYEEFALKSFWIATSSVKDETQIHTHMCYSVFDDIITTILAMDADVITIETARAGNRLLEAFKKVNYDKQIGPGIYDIHSPRIPSVEEMKRQILALFEVIDPKQIWVNPDCGLKTRGWSETKASLQNLIQATQEVRAGL</sequence>
<feature type="binding site" evidence="11">
    <location>
        <position position="487"/>
    </location>
    <ligand>
        <name>L-methionine</name>
        <dbReference type="ChEBI" id="CHEBI:57844"/>
    </ligand>
</feature>
<keyword evidence="9 12" id="KW-0862">Zinc</keyword>
<dbReference type="PIRSF" id="PIRSF000382">
    <property type="entry name" value="MeTrfase_B12_ind"/>
    <property type="match status" value="1"/>
</dbReference>
<dbReference type="GO" id="GO:0009086">
    <property type="term" value="P:methionine biosynthetic process"/>
    <property type="evidence" value="ECO:0007669"/>
    <property type="project" value="UniProtKB-KW"/>
</dbReference>
<evidence type="ECO:0000256" key="11">
    <source>
        <dbReference type="PIRSR" id="PIRSR000382-1"/>
    </source>
</evidence>
<dbReference type="HOGENOM" id="CLU_013175_0_0_7"/>
<comment type="pathway">
    <text evidence="2">Amino-acid biosynthesis; L-methionine biosynthesis via de novo pathway; L-methionine from L-homocysteine (MetE route): step 1/1.</text>
</comment>
<dbReference type="Pfam" id="PF01717">
    <property type="entry name" value="Meth_synt_2"/>
    <property type="match status" value="1"/>
</dbReference>
<dbReference type="Proteomes" id="UP000000422">
    <property type="component" value="Chromosome"/>
</dbReference>
<feature type="binding site" evidence="11">
    <location>
        <begin position="434"/>
        <end position="436"/>
    </location>
    <ligand>
        <name>L-homocysteine</name>
        <dbReference type="ChEBI" id="CHEBI:58199"/>
    </ligand>
</feature>
<dbReference type="EMBL" id="BX571657">
    <property type="protein sequence ID" value="CAE09423.1"/>
    <property type="molecule type" value="Genomic_DNA"/>
</dbReference>
<feature type="binding site" evidence="11">
    <location>
        <position position="602"/>
    </location>
    <ligand>
        <name>L-homocysteine</name>
        <dbReference type="ChEBI" id="CHEBI:58199"/>
    </ligand>
</feature>
<feature type="domain" description="Cobalamin-independent methionine synthase MetE C-terminal/archaeal" evidence="14">
    <location>
        <begin position="429"/>
        <end position="751"/>
    </location>
</feature>
<feature type="binding site" evidence="11">
    <location>
        <begin position="518"/>
        <end position="519"/>
    </location>
    <ligand>
        <name>5-methyltetrahydropteroyltri-L-glutamate</name>
        <dbReference type="ChEBI" id="CHEBI:58207"/>
    </ligand>
</feature>
<dbReference type="eggNOG" id="COG0620">
    <property type="taxonomic scope" value="Bacteria"/>
</dbReference>
<evidence type="ECO:0000313" key="16">
    <source>
        <dbReference type="EMBL" id="CAE09423.1"/>
    </source>
</evidence>
<dbReference type="EC" id="2.1.1.14" evidence="4"/>
<comment type="function">
    <text evidence="1">Catalyzes the transfer of a methyl group from 5-methyltetrahydrofolate to homocysteine resulting in methionine formation.</text>
</comment>
<feature type="binding site" evidence="12">
    <location>
        <position position="729"/>
    </location>
    <ligand>
        <name>Zn(2+)</name>
        <dbReference type="ChEBI" id="CHEBI:29105"/>
        <label>1</label>
        <note>catalytic</note>
    </ligand>
</feature>
<evidence type="ECO:0000256" key="9">
    <source>
        <dbReference type="ARBA" id="ARBA00022833"/>
    </source>
</evidence>
<evidence type="ECO:0000256" key="3">
    <source>
        <dbReference type="ARBA" id="ARBA00009553"/>
    </source>
</evidence>
<evidence type="ECO:0000256" key="7">
    <source>
        <dbReference type="ARBA" id="ARBA00022679"/>
    </source>
</evidence>
<name>Q7MAG5_WOLSU</name>
<dbReference type="KEGG" id="wsu:WS0269"/>
<dbReference type="NCBIfam" id="NF003556">
    <property type="entry name" value="PRK05222.1"/>
    <property type="match status" value="1"/>
</dbReference>
<keyword evidence="10" id="KW-0486">Methionine biosynthesis</keyword>
<feature type="active site" description="Proton donor" evidence="13">
    <location>
        <position position="697"/>
    </location>
</feature>
<keyword evidence="17" id="KW-1185">Reference proteome</keyword>
<dbReference type="RefSeq" id="WP_011138224.1">
    <property type="nucleotide sequence ID" value="NC_005090.1"/>
</dbReference>
<dbReference type="AlphaFoldDB" id="Q7MAG5"/>
<evidence type="ECO:0000256" key="6">
    <source>
        <dbReference type="ARBA" id="ARBA00022605"/>
    </source>
</evidence>
<dbReference type="CDD" id="cd03312">
    <property type="entry name" value="CIMS_N_terminal_like"/>
    <property type="match status" value="1"/>
</dbReference>
<evidence type="ECO:0000256" key="13">
    <source>
        <dbReference type="PIRSR" id="PIRSR000382-3"/>
    </source>
</evidence>
<dbReference type="SUPFAM" id="SSF51726">
    <property type="entry name" value="UROD/MetE-like"/>
    <property type="match status" value="2"/>
</dbReference>
<feature type="binding site" evidence="11">
    <location>
        <begin position="434"/>
        <end position="436"/>
    </location>
    <ligand>
        <name>L-methionine</name>
        <dbReference type="ChEBI" id="CHEBI:57844"/>
    </ligand>
</feature>
<dbReference type="NCBIfam" id="TIGR01371">
    <property type="entry name" value="met_syn_B12ind"/>
    <property type="match status" value="1"/>
</dbReference>
<dbReference type="InterPro" id="IPR038071">
    <property type="entry name" value="UROD/MetE-like_sf"/>
</dbReference>
<dbReference type="InterPro" id="IPR013215">
    <property type="entry name" value="Cbl-indep_Met_Synth_N"/>
</dbReference>
<feature type="binding site" evidence="11">
    <location>
        <position position="22"/>
    </location>
    <ligand>
        <name>5-methyltetrahydropteroyltri-L-glutamate</name>
        <dbReference type="ChEBI" id="CHEBI:58207"/>
    </ligand>
</feature>
<evidence type="ECO:0000256" key="4">
    <source>
        <dbReference type="ARBA" id="ARBA00012034"/>
    </source>
</evidence>
<reference evidence="16 17" key="1">
    <citation type="journal article" date="2003" name="Proc. Natl. Acad. Sci. U.S.A.">
        <title>Complete genome sequence and analysis of Wolinella succinogenes.</title>
        <authorList>
            <person name="Baar C."/>
            <person name="Eppinger M."/>
            <person name="Raddatz G."/>
            <person name="Simon JM."/>
            <person name="Lanz C."/>
            <person name="Klimmek O."/>
            <person name="Nandakumar R."/>
            <person name="Gross R."/>
            <person name="Rosinus A."/>
            <person name="Keller H."/>
            <person name="Jagtap P."/>
            <person name="Linke B."/>
            <person name="Meyer F."/>
            <person name="Lederer H."/>
            <person name="Schuster S.C."/>
        </authorList>
    </citation>
    <scope>NUCLEOTIDE SEQUENCE [LARGE SCALE GENOMIC DNA]</scope>
    <source>
        <strain evidence="17">ATCC 29543 / DSM 1740 / CCUG 13145 / JCM 31913 / LMG 7466 / NCTC 11488 / FDC 602W</strain>
    </source>
</reference>
<dbReference type="Gene3D" id="3.20.20.210">
    <property type="match status" value="2"/>
</dbReference>
<evidence type="ECO:0000259" key="14">
    <source>
        <dbReference type="Pfam" id="PF01717"/>
    </source>
</evidence>
<comment type="cofactor">
    <cofactor evidence="12">
        <name>Zn(2+)</name>
        <dbReference type="ChEBI" id="CHEBI:29105"/>
    </cofactor>
    <text evidence="12">Binds 2 Zn(2+) ions per subunit.</text>
</comment>